<protein>
    <submittedName>
        <fullName evidence="5">MutH/Sau3AI family endonuclease</fullName>
    </submittedName>
</protein>
<reference evidence="5 6" key="1">
    <citation type="submission" date="2023-02" db="EMBL/GenBank/DDBJ databases">
        <title>Complete genome sequence of Priestia aryabhattai G5MAi6, a methanol-tolerant strain isolated from tap water in Hong Kong.</title>
        <authorList>
            <person name="Leung K.M."/>
            <person name="Lai G.K.K."/>
            <person name="Griffin S.D.J."/>
        </authorList>
    </citation>
    <scope>NUCLEOTIDE SEQUENCE [LARGE SCALE GENOMIC DNA]</scope>
    <source>
        <strain evidence="5 6">G5MAi6</strain>
        <plasmid evidence="5 6">pG5MAi6_1</plasmid>
    </source>
</reference>
<dbReference type="Gene3D" id="3.40.600.10">
    <property type="entry name" value="DNA mismatch repair MutH/Restriction endonuclease, type II"/>
    <property type="match status" value="2"/>
</dbReference>
<dbReference type="EMBL" id="CP118719">
    <property type="protein sequence ID" value="WEA47231.1"/>
    <property type="molecule type" value="Genomic_DNA"/>
</dbReference>
<dbReference type="InterPro" id="IPR037057">
    <property type="entry name" value="DNA_rep_MutH/T2_RE_sf"/>
</dbReference>
<geneLocation type="plasmid" evidence="5 6">
    <name>pG5MAi6_1</name>
</geneLocation>
<evidence type="ECO:0000256" key="3">
    <source>
        <dbReference type="ARBA" id="ARBA00022801"/>
    </source>
</evidence>
<sequence length="449" mass="51505">MFNSVEDLLEATKGIVGKTFGELDKLELFKKSSMRNDKGILGKIVETGYYGYPNNSSAEADFNNIGVELKASGFLRKQNDKWSAKERISLSQIHYHKLIEEEFDFSSVVKKNRKILFIWYEYIKGVPQKDLVIHAYQLFDFTEVEDIIKHDYLIIQDKVKRGFAHLLSEGDTVILGAATKGASSADTTSQPCSNIPAKRRAFSLKNSFIKGVLNKHHETLMLQSTGENSPESWVWNRAKMYKGMTQLEILKMIDGKEYEVSKTLGGMITKRIFGDIDKLEKEYKVFNMSDYVIKSLPVDSKLYPLEKGTFSPLSRKDFEEEWEESEWKMYFEGVTIIYVTYIGKKIDGTKIPNGSRILDSIYKVTFTEEDIEAFGKTYKLVQKALISDDIEQLPVASTYKNSPLVISTKSRAGGAYKRFMEGERSACFMFNKNFIYKKLSEARDTHQFK</sequence>
<dbReference type="Pfam" id="PF02976">
    <property type="entry name" value="MutH"/>
    <property type="match status" value="1"/>
</dbReference>
<dbReference type="Proteomes" id="UP001220217">
    <property type="component" value="Plasmid pG5MAi6_1"/>
</dbReference>
<accession>A0ABD7X3L1</accession>
<proteinExistence type="predicted"/>
<evidence type="ECO:0000259" key="4">
    <source>
        <dbReference type="SMART" id="SM00927"/>
    </source>
</evidence>
<keyword evidence="3" id="KW-0378">Hydrolase</keyword>
<dbReference type="GO" id="GO:0004519">
    <property type="term" value="F:endonuclease activity"/>
    <property type="evidence" value="ECO:0007669"/>
    <property type="project" value="UniProtKB-KW"/>
</dbReference>
<evidence type="ECO:0000256" key="2">
    <source>
        <dbReference type="ARBA" id="ARBA00022759"/>
    </source>
</evidence>
<organism evidence="5 6">
    <name type="scientific">Priestia aryabhattai</name>
    <name type="common">Bacillus aryabhattai</name>
    <dbReference type="NCBI Taxonomy" id="412384"/>
    <lineage>
        <taxon>Bacteria</taxon>
        <taxon>Bacillati</taxon>
        <taxon>Bacillota</taxon>
        <taxon>Bacilli</taxon>
        <taxon>Bacillales</taxon>
        <taxon>Bacillaceae</taxon>
        <taxon>Priestia</taxon>
    </lineage>
</organism>
<dbReference type="InterPro" id="IPR011335">
    <property type="entry name" value="Restrct_endonuc-II-like"/>
</dbReference>
<evidence type="ECO:0000313" key="6">
    <source>
        <dbReference type="Proteomes" id="UP001220217"/>
    </source>
</evidence>
<gene>
    <name evidence="5" type="ORF">PWO00_27485</name>
</gene>
<keyword evidence="1" id="KW-0540">Nuclease</keyword>
<dbReference type="RefSeq" id="WP_275037734.1">
    <property type="nucleotide sequence ID" value="NZ_CP118719.1"/>
</dbReference>
<dbReference type="AlphaFoldDB" id="A0ABD7X3L1"/>
<dbReference type="InterPro" id="IPR011337">
    <property type="entry name" value="DNA_rep_MutH/RE_typeII_Sau3AI"/>
</dbReference>
<keyword evidence="2 5" id="KW-0255">Endonuclease</keyword>
<dbReference type="GO" id="GO:0016787">
    <property type="term" value="F:hydrolase activity"/>
    <property type="evidence" value="ECO:0007669"/>
    <property type="project" value="UniProtKB-KW"/>
</dbReference>
<evidence type="ECO:0000313" key="5">
    <source>
        <dbReference type="EMBL" id="WEA47231.1"/>
    </source>
</evidence>
<keyword evidence="5" id="KW-0614">Plasmid</keyword>
<evidence type="ECO:0000256" key="1">
    <source>
        <dbReference type="ARBA" id="ARBA00022722"/>
    </source>
</evidence>
<feature type="domain" description="DNA mismatch repair MutH/Type II restriction enzyme Sau3AI" evidence="4">
    <location>
        <begin position="50"/>
        <end position="151"/>
    </location>
</feature>
<dbReference type="SMART" id="SM00927">
    <property type="entry name" value="MutH"/>
    <property type="match status" value="1"/>
</dbReference>
<dbReference type="SUPFAM" id="SSF52980">
    <property type="entry name" value="Restriction endonuclease-like"/>
    <property type="match status" value="2"/>
</dbReference>
<name>A0ABD7X3L1_PRIAR</name>
<dbReference type="CDD" id="cd22356">
    <property type="entry name" value="Sau3AI_N-like"/>
    <property type="match status" value="1"/>
</dbReference>